<dbReference type="InterPro" id="IPR036910">
    <property type="entry name" value="HMG_box_dom_sf"/>
</dbReference>
<dbReference type="CDD" id="cd01389">
    <property type="entry name" value="HMG-box_ROX1-like"/>
    <property type="match status" value="1"/>
</dbReference>
<evidence type="ECO:0000313" key="4">
    <source>
        <dbReference type="Proteomes" id="UP000789706"/>
    </source>
</evidence>
<protein>
    <submittedName>
        <fullName evidence="3">7764_t:CDS:1</fullName>
    </submittedName>
</protein>
<dbReference type="Proteomes" id="UP000789706">
    <property type="component" value="Unassembled WGS sequence"/>
</dbReference>
<evidence type="ECO:0000313" key="3">
    <source>
        <dbReference type="EMBL" id="CAG8437747.1"/>
    </source>
</evidence>
<dbReference type="AlphaFoldDB" id="A0A9N8YLU1"/>
<dbReference type="Gene3D" id="1.10.30.10">
    <property type="entry name" value="High mobility group box domain"/>
    <property type="match status" value="1"/>
</dbReference>
<dbReference type="EMBL" id="CAJVPK010000048">
    <property type="protein sequence ID" value="CAG8437747.1"/>
    <property type="molecule type" value="Genomic_DNA"/>
</dbReference>
<dbReference type="InterPro" id="IPR009071">
    <property type="entry name" value="HMG_box_dom"/>
</dbReference>
<dbReference type="GO" id="GO:0005634">
    <property type="term" value="C:nucleus"/>
    <property type="evidence" value="ECO:0007669"/>
    <property type="project" value="UniProtKB-UniRule"/>
</dbReference>
<feature type="DNA-binding region" description="HMG box" evidence="1">
    <location>
        <begin position="56"/>
        <end position="124"/>
    </location>
</feature>
<dbReference type="Pfam" id="PF00505">
    <property type="entry name" value="HMG_box"/>
    <property type="match status" value="1"/>
</dbReference>
<organism evidence="3 4">
    <name type="scientific">Diversispora eburnea</name>
    <dbReference type="NCBI Taxonomy" id="1213867"/>
    <lineage>
        <taxon>Eukaryota</taxon>
        <taxon>Fungi</taxon>
        <taxon>Fungi incertae sedis</taxon>
        <taxon>Mucoromycota</taxon>
        <taxon>Glomeromycotina</taxon>
        <taxon>Glomeromycetes</taxon>
        <taxon>Diversisporales</taxon>
        <taxon>Diversisporaceae</taxon>
        <taxon>Diversispora</taxon>
    </lineage>
</organism>
<dbReference type="PROSITE" id="PS50118">
    <property type="entry name" value="HMG_BOX_2"/>
    <property type="match status" value="1"/>
</dbReference>
<feature type="domain" description="HMG box" evidence="2">
    <location>
        <begin position="56"/>
        <end position="124"/>
    </location>
</feature>
<evidence type="ECO:0000259" key="2">
    <source>
        <dbReference type="PROSITE" id="PS50118"/>
    </source>
</evidence>
<gene>
    <name evidence="3" type="ORF">DEBURN_LOCUS1164</name>
</gene>
<dbReference type="SUPFAM" id="SSF47095">
    <property type="entry name" value="HMG-box"/>
    <property type="match status" value="1"/>
</dbReference>
<accession>A0A9N8YLU1</accession>
<keyword evidence="1" id="KW-0238">DNA-binding</keyword>
<dbReference type="SMART" id="SM00398">
    <property type="entry name" value="HMG"/>
    <property type="match status" value="1"/>
</dbReference>
<keyword evidence="4" id="KW-1185">Reference proteome</keyword>
<reference evidence="3" key="1">
    <citation type="submission" date="2021-06" db="EMBL/GenBank/DDBJ databases">
        <authorList>
            <person name="Kallberg Y."/>
            <person name="Tangrot J."/>
            <person name="Rosling A."/>
        </authorList>
    </citation>
    <scope>NUCLEOTIDE SEQUENCE</scope>
    <source>
        <strain evidence="3">AZ414A</strain>
    </source>
</reference>
<comment type="caution">
    <text evidence="3">The sequence shown here is derived from an EMBL/GenBank/DDBJ whole genome shotgun (WGS) entry which is preliminary data.</text>
</comment>
<evidence type="ECO:0000256" key="1">
    <source>
        <dbReference type="PROSITE-ProRule" id="PRU00267"/>
    </source>
</evidence>
<proteinExistence type="predicted"/>
<dbReference type="OrthoDB" id="6247875at2759"/>
<sequence length="287" mass="33515">MKKTQECISVDSRDPDSSFSNQLILVNESNSFKPPFPPLINIKDFVTKRSCEQKNPSRPPNAFIIYRKVCVNAAHAKNHCLPMTIISSLASELWKNEPPHVKNFYKNMAKDVSKHYSKMYPKFYQRKRREKWNLISFEKSNQDELENSNFTTKFPIIELKDSNEKSSENCEHEIQSIYPNPDLSFDINTYQIIREKSNKPSDKVTYPNPEANSFELPTFNTEITGIEKLIFENNSDYENYINTLTWYNNCTFSTPPTFFFNAVNNNTSGVLPFQNNLESDYSDSYFF</sequence>
<dbReference type="GO" id="GO:0003677">
    <property type="term" value="F:DNA binding"/>
    <property type="evidence" value="ECO:0007669"/>
    <property type="project" value="UniProtKB-UniRule"/>
</dbReference>
<keyword evidence="1" id="KW-0539">Nucleus</keyword>
<name>A0A9N8YLU1_9GLOM</name>